<sequence>MKGCSAVEIAAQVDIAKESTRVWTATQRVWEYNTLVKLLPDHVSRMAMVKYLIQNGYLILNKPFDEDMDCAREAPGTSDSVTATTSAVATSAVACTASSSPPEEEETDSSETPSSDEKTRDSSRRSHSMGTVREAMQAGGMYEKCPPESKLLVGFKNHLIGALQVQNCQQEVDNVSRFLRYMQPEGEPTLEFMTNTTETMDYMSALINSGLSAATILNYMKNIIRFLQYVKGSVDMNEDGNKIQKYIDFLKIMRKPVARKHSGNACSTRCDRIVDGMPTVHDCNLVLRSGKKRFLDIYNRMAISKIVVSPTEKTWYRYYCEAVMMSRHFQRPGAVEGMTVREWVNRKLTDGRYPIGIKNHKTGATHVATIALTLEEEAWYQGYYECIRPEFVRGECDCFFLSARGTQITSGSSDLLRLHESCGIDHGGCTSGQVRRAADTLVATSFTETQKQNVAAYMGRSDLMADTHYRIPGPSTIVATAVLLDALPGYVSSPYIDMLLIASAARRTVQAGKHGRSFSASQTLLSERKGLVLGVFEKEGEEGGLHLTEAAAGFDQTLSGKLSELLKISGPTLKQGKSRIFYGIHKDFPCVAVVGLGKTTAGVCGSENWDTSKENVRQAMSAGCRLLQDLEVKHVEVDGCGDAQSAAEGAGLGLFQYDQLKSKKKNKVTTQLHGSADSADWQKGVTYADGQNLARMLMEAPANHITPTAFANTIEEKLAPHAERVTIHKRSQAWIEQQQMGAFLSVSRGSEEPPVFLELHYNGSPDSKQAPLLLVGKGITFDSGGISLKPSPSMDAMRADMGGAATVCASIVTAAALKLPINIIGLAPLCENMPSGKATKPGDVVVAKNGKTIQVDNTDAEGRLVLADALCYGHTFNPRAIVNVATLTGAIDVALGSAATGVFTNSDWLWEQLQKASVMTGDRVWRMPLFQHYTRQVTDCQLADLNNVGKYSRSGGACTAAAFLREFVTVPHWAHLDIAGVMSNKDEVPYLRKGMSGRPTRTLVEFAAGLVHKG</sequence>
<name>A0ACB9XZQ2_CHAAC</name>
<gene>
    <name evidence="1" type="ORF">KUCAC02_015490</name>
</gene>
<accession>A0ACB9XZQ2</accession>
<protein>
    <submittedName>
        <fullName evidence="1">Uncharacterized protein</fullName>
    </submittedName>
</protein>
<dbReference type="EMBL" id="CM043785">
    <property type="protein sequence ID" value="KAI4832526.1"/>
    <property type="molecule type" value="Genomic_DNA"/>
</dbReference>
<organism evidence="1 2">
    <name type="scientific">Chaenocephalus aceratus</name>
    <name type="common">Blackfin icefish</name>
    <name type="synonym">Chaenichthys aceratus</name>
    <dbReference type="NCBI Taxonomy" id="36190"/>
    <lineage>
        <taxon>Eukaryota</taxon>
        <taxon>Metazoa</taxon>
        <taxon>Chordata</taxon>
        <taxon>Craniata</taxon>
        <taxon>Vertebrata</taxon>
        <taxon>Euteleostomi</taxon>
        <taxon>Actinopterygii</taxon>
        <taxon>Neopterygii</taxon>
        <taxon>Teleostei</taxon>
        <taxon>Neoteleostei</taxon>
        <taxon>Acanthomorphata</taxon>
        <taxon>Eupercaria</taxon>
        <taxon>Perciformes</taxon>
        <taxon>Notothenioidei</taxon>
        <taxon>Channichthyidae</taxon>
        <taxon>Chaenocephalus</taxon>
    </lineage>
</organism>
<proteinExistence type="predicted"/>
<reference evidence="1" key="1">
    <citation type="submission" date="2022-05" db="EMBL/GenBank/DDBJ databases">
        <title>Chromosome-level genome of Chaenocephalus aceratus.</title>
        <authorList>
            <person name="Park H."/>
        </authorList>
    </citation>
    <scope>NUCLEOTIDE SEQUENCE</scope>
    <source>
        <strain evidence="1">KU_202001</strain>
    </source>
</reference>
<keyword evidence="2" id="KW-1185">Reference proteome</keyword>
<dbReference type="Proteomes" id="UP001057452">
    <property type="component" value="Chromosome 1"/>
</dbReference>
<comment type="caution">
    <text evidence="1">The sequence shown here is derived from an EMBL/GenBank/DDBJ whole genome shotgun (WGS) entry which is preliminary data.</text>
</comment>
<evidence type="ECO:0000313" key="1">
    <source>
        <dbReference type="EMBL" id="KAI4832526.1"/>
    </source>
</evidence>
<evidence type="ECO:0000313" key="2">
    <source>
        <dbReference type="Proteomes" id="UP001057452"/>
    </source>
</evidence>